<dbReference type="GO" id="GO:0005886">
    <property type="term" value="C:plasma membrane"/>
    <property type="evidence" value="ECO:0007669"/>
    <property type="project" value="TreeGrafter"/>
</dbReference>
<sequence length="272" mass="31514">ELQDAVKESRIRGFCDVLVTEHFMQGISHLIQTSGLGGLRHNSVVCAWPEHWSVSNENQNPMKEASLFAQTVRTISAANCAILVPKYASNFPTCSERLNGTIDIYWVVNDGGLLMLIPFLLIKNKTWKNTTVRLFTFAQTDENPILMKKDLERFLYHLRIEAQVNVMEIDSTEIEPYVYQRTMKMEERVKMLKEMRKNEKITDIQATMDEAVLERKYSRVDGMGVNNNIRRRSSNLEQQQQPEQPENNNNERQITKNMGTTNKVRFSEHSVE</sequence>
<dbReference type="InterPro" id="IPR018491">
    <property type="entry name" value="SLC12_C"/>
</dbReference>
<dbReference type="PANTHER" id="PTHR11827:SF73">
    <property type="entry name" value="KAZACHOC, ISOFORM G"/>
    <property type="match status" value="1"/>
</dbReference>
<feature type="domain" description="SLC12A transporter C-terminal" evidence="6">
    <location>
        <begin position="6"/>
        <end position="58"/>
    </location>
</feature>
<keyword evidence="2" id="KW-0812">Transmembrane</keyword>
<protein>
    <submittedName>
        <fullName evidence="8">SLC12A transporter C-terminal domain-containing protein</fullName>
    </submittedName>
</protein>
<dbReference type="AlphaFoldDB" id="A0A914NWZ0"/>
<feature type="region of interest" description="Disordered" evidence="5">
    <location>
        <begin position="233"/>
        <end position="272"/>
    </location>
</feature>
<feature type="compositionally biased region" description="Polar residues" evidence="5">
    <location>
        <begin position="255"/>
        <end position="264"/>
    </location>
</feature>
<evidence type="ECO:0000313" key="8">
    <source>
        <dbReference type="WBParaSite" id="Minc3s08631g42446"/>
    </source>
</evidence>
<evidence type="ECO:0000256" key="5">
    <source>
        <dbReference type="SAM" id="MobiDB-lite"/>
    </source>
</evidence>
<evidence type="ECO:0000313" key="7">
    <source>
        <dbReference type="Proteomes" id="UP000887563"/>
    </source>
</evidence>
<dbReference type="WBParaSite" id="Minc3s08631g42446">
    <property type="protein sequence ID" value="Minc3s08631g42446"/>
    <property type="gene ID" value="Minc3s08631g42446"/>
</dbReference>
<comment type="subcellular location">
    <subcellularLocation>
        <location evidence="1">Membrane</location>
        <topology evidence="1">Multi-pass membrane protein</topology>
    </subcellularLocation>
</comment>
<reference evidence="8" key="1">
    <citation type="submission" date="2022-11" db="UniProtKB">
        <authorList>
            <consortium name="WormBaseParasite"/>
        </authorList>
    </citation>
    <scope>IDENTIFICATION</scope>
</reference>
<dbReference type="InterPro" id="IPR004842">
    <property type="entry name" value="SLC12A_fam"/>
</dbReference>
<dbReference type="GO" id="GO:0045202">
    <property type="term" value="C:synapse"/>
    <property type="evidence" value="ECO:0007669"/>
    <property type="project" value="GOC"/>
</dbReference>
<dbReference type="GO" id="GO:0055075">
    <property type="term" value="P:potassium ion homeostasis"/>
    <property type="evidence" value="ECO:0007669"/>
    <property type="project" value="TreeGrafter"/>
</dbReference>
<dbReference type="PANTHER" id="PTHR11827">
    <property type="entry name" value="SOLUTE CARRIER FAMILY 12, CATION COTRANSPORTERS"/>
    <property type="match status" value="1"/>
</dbReference>
<feature type="domain" description="SLC12A transporter C-terminal" evidence="6">
    <location>
        <begin position="96"/>
        <end position="203"/>
    </location>
</feature>
<dbReference type="GO" id="GO:0015379">
    <property type="term" value="F:potassium:chloride symporter activity"/>
    <property type="evidence" value="ECO:0007669"/>
    <property type="project" value="TreeGrafter"/>
</dbReference>
<evidence type="ECO:0000256" key="1">
    <source>
        <dbReference type="ARBA" id="ARBA00004141"/>
    </source>
</evidence>
<dbReference type="GO" id="GO:1990573">
    <property type="term" value="P:potassium ion import across plasma membrane"/>
    <property type="evidence" value="ECO:0007669"/>
    <property type="project" value="TreeGrafter"/>
</dbReference>
<accession>A0A914NWZ0</accession>
<evidence type="ECO:0000256" key="4">
    <source>
        <dbReference type="ARBA" id="ARBA00023136"/>
    </source>
</evidence>
<dbReference type="GO" id="GO:0055064">
    <property type="term" value="P:chloride ion homeostasis"/>
    <property type="evidence" value="ECO:0007669"/>
    <property type="project" value="TreeGrafter"/>
</dbReference>
<evidence type="ECO:0000256" key="2">
    <source>
        <dbReference type="ARBA" id="ARBA00022692"/>
    </source>
</evidence>
<dbReference type="GO" id="GO:0006884">
    <property type="term" value="P:cell volume homeostasis"/>
    <property type="evidence" value="ECO:0007669"/>
    <property type="project" value="TreeGrafter"/>
</dbReference>
<keyword evidence="7" id="KW-1185">Reference proteome</keyword>
<evidence type="ECO:0000259" key="6">
    <source>
        <dbReference type="Pfam" id="PF03522"/>
    </source>
</evidence>
<name>A0A914NWZ0_MELIC</name>
<feature type="compositionally biased region" description="Low complexity" evidence="5">
    <location>
        <begin position="237"/>
        <end position="251"/>
    </location>
</feature>
<evidence type="ECO:0000256" key="3">
    <source>
        <dbReference type="ARBA" id="ARBA00022989"/>
    </source>
</evidence>
<dbReference type="GO" id="GO:0007268">
    <property type="term" value="P:chemical synaptic transmission"/>
    <property type="evidence" value="ECO:0007669"/>
    <property type="project" value="TreeGrafter"/>
</dbReference>
<dbReference type="Pfam" id="PF03522">
    <property type="entry name" value="SLC12"/>
    <property type="match status" value="2"/>
</dbReference>
<keyword evidence="3" id="KW-1133">Transmembrane helix</keyword>
<proteinExistence type="predicted"/>
<organism evidence="7 8">
    <name type="scientific">Meloidogyne incognita</name>
    <name type="common">Southern root-knot nematode worm</name>
    <name type="synonym">Oxyuris incognita</name>
    <dbReference type="NCBI Taxonomy" id="6306"/>
    <lineage>
        <taxon>Eukaryota</taxon>
        <taxon>Metazoa</taxon>
        <taxon>Ecdysozoa</taxon>
        <taxon>Nematoda</taxon>
        <taxon>Chromadorea</taxon>
        <taxon>Rhabditida</taxon>
        <taxon>Tylenchina</taxon>
        <taxon>Tylenchomorpha</taxon>
        <taxon>Tylenchoidea</taxon>
        <taxon>Meloidogynidae</taxon>
        <taxon>Meloidogyninae</taxon>
        <taxon>Meloidogyne</taxon>
        <taxon>Meloidogyne incognita group</taxon>
    </lineage>
</organism>
<keyword evidence="4" id="KW-0472">Membrane</keyword>
<dbReference type="Proteomes" id="UP000887563">
    <property type="component" value="Unplaced"/>
</dbReference>